<dbReference type="Proteomes" id="UP000178187">
    <property type="component" value="Unassembled WGS sequence"/>
</dbReference>
<evidence type="ECO:0000313" key="1">
    <source>
        <dbReference type="EMBL" id="OGW95562.1"/>
    </source>
</evidence>
<dbReference type="EMBL" id="MHFR01000060">
    <property type="protein sequence ID" value="OGW95562.1"/>
    <property type="molecule type" value="Genomic_DNA"/>
</dbReference>
<sequence>MLKKFLEKLFPFLFSSRTYLAYGVEEAPTKYPLDKARYPLMAAFIREEYLKLKRPIKVLDMGCHEGMMLLYTKQNQTDAEFYGMDILEERLNKAMQRGYQSVTRQDIQNFPYPFNNGFFDAVICSHILEHLEYPEKVLQELNRVMKRDGLLIVGVPVGLLPGILWRRYMTPMYNPWKRKKEVLKRFGHIQFFTLPVLKKLLKRYGFVTEEARGDFLIRARKFFLENYKWWYKFNQWYGKIFPGVLGHVTLKARFKPAAH</sequence>
<dbReference type="Gene3D" id="3.40.50.150">
    <property type="entry name" value="Vaccinia Virus protein VP39"/>
    <property type="match status" value="1"/>
</dbReference>
<protein>
    <recommendedName>
        <fullName evidence="3">Methyltransferase type 11 domain-containing protein</fullName>
    </recommendedName>
</protein>
<gene>
    <name evidence="1" type="ORF">A3G33_11190</name>
</gene>
<dbReference type="PANTHER" id="PTHR43861">
    <property type="entry name" value="TRANS-ACONITATE 2-METHYLTRANSFERASE-RELATED"/>
    <property type="match status" value="1"/>
</dbReference>
<evidence type="ECO:0000313" key="2">
    <source>
        <dbReference type="Proteomes" id="UP000178187"/>
    </source>
</evidence>
<comment type="caution">
    <text evidence="1">The sequence shown here is derived from an EMBL/GenBank/DDBJ whole genome shotgun (WGS) entry which is preliminary data.</text>
</comment>
<dbReference type="InterPro" id="IPR029063">
    <property type="entry name" value="SAM-dependent_MTases_sf"/>
</dbReference>
<dbReference type="Pfam" id="PF13489">
    <property type="entry name" value="Methyltransf_23"/>
    <property type="match status" value="1"/>
</dbReference>
<dbReference type="SUPFAM" id="SSF53335">
    <property type="entry name" value="S-adenosyl-L-methionine-dependent methyltransferases"/>
    <property type="match status" value="1"/>
</dbReference>
<name>A0A1G1KRX1_9BACT</name>
<dbReference type="AlphaFoldDB" id="A0A1G1KRX1"/>
<reference evidence="1 2" key="1">
    <citation type="journal article" date="2016" name="Nat. Commun.">
        <title>Thousands of microbial genomes shed light on interconnected biogeochemical processes in an aquifer system.</title>
        <authorList>
            <person name="Anantharaman K."/>
            <person name="Brown C.T."/>
            <person name="Hug L.A."/>
            <person name="Sharon I."/>
            <person name="Castelle C.J."/>
            <person name="Probst A.J."/>
            <person name="Thomas B.C."/>
            <person name="Singh A."/>
            <person name="Wilkins M.J."/>
            <person name="Karaoz U."/>
            <person name="Brodie E.L."/>
            <person name="Williams K.H."/>
            <person name="Hubbard S.S."/>
            <person name="Banfield J.F."/>
        </authorList>
    </citation>
    <scope>NUCLEOTIDE SEQUENCE [LARGE SCALE GENOMIC DNA]</scope>
</reference>
<proteinExistence type="predicted"/>
<organism evidence="1 2">
    <name type="scientific">Candidatus Danuiimicrobium aquiferis</name>
    <dbReference type="NCBI Taxonomy" id="1801832"/>
    <lineage>
        <taxon>Bacteria</taxon>
        <taxon>Pseudomonadati</taxon>
        <taxon>Candidatus Omnitrophota</taxon>
        <taxon>Candidatus Danuiimicrobium</taxon>
    </lineage>
</organism>
<accession>A0A1G1KRX1</accession>
<evidence type="ECO:0008006" key="3">
    <source>
        <dbReference type="Google" id="ProtNLM"/>
    </source>
</evidence>